<dbReference type="GO" id="GO:0006779">
    <property type="term" value="P:porphyrin-containing compound biosynthetic process"/>
    <property type="evidence" value="ECO:0007669"/>
    <property type="project" value="InterPro"/>
</dbReference>
<evidence type="ECO:0000313" key="2">
    <source>
        <dbReference type="EMBL" id="MBC3889997.1"/>
    </source>
</evidence>
<protein>
    <recommendedName>
        <fullName evidence="1">Uroporphyrinogen decarboxylase (URO-D) domain-containing protein</fullName>
    </recommendedName>
</protein>
<gene>
    <name evidence="2" type="ORF">GH810_16990</name>
</gene>
<dbReference type="PANTHER" id="PTHR47099:SF1">
    <property type="entry name" value="METHYLCOBAMIDE:COM METHYLTRANSFERASE MTBA"/>
    <property type="match status" value="1"/>
</dbReference>
<reference evidence="2" key="1">
    <citation type="submission" date="2019-10" db="EMBL/GenBank/DDBJ databases">
        <authorList>
            <person name="Ross D.E."/>
            <person name="Gulliver D."/>
        </authorList>
    </citation>
    <scope>NUCLEOTIDE SEQUENCE</scope>
    <source>
        <strain evidence="2">DER-2019</strain>
    </source>
</reference>
<organism evidence="2 3">
    <name type="scientific">Acetobacterium paludosum</name>
    <dbReference type="NCBI Taxonomy" id="52693"/>
    <lineage>
        <taxon>Bacteria</taxon>
        <taxon>Bacillati</taxon>
        <taxon>Bacillota</taxon>
        <taxon>Clostridia</taxon>
        <taxon>Eubacteriales</taxon>
        <taxon>Eubacteriaceae</taxon>
        <taxon>Acetobacterium</taxon>
    </lineage>
</organism>
<evidence type="ECO:0000313" key="3">
    <source>
        <dbReference type="Proteomes" id="UP000616595"/>
    </source>
</evidence>
<dbReference type="GO" id="GO:0004853">
    <property type="term" value="F:uroporphyrinogen decarboxylase activity"/>
    <property type="evidence" value="ECO:0007669"/>
    <property type="project" value="InterPro"/>
</dbReference>
<dbReference type="Proteomes" id="UP000616595">
    <property type="component" value="Unassembled WGS sequence"/>
</dbReference>
<dbReference type="AlphaFoldDB" id="A0A923HYK3"/>
<proteinExistence type="predicted"/>
<dbReference type="Gene3D" id="3.20.20.210">
    <property type="match status" value="1"/>
</dbReference>
<dbReference type="OrthoDB" id="1774878at2"/>
<keyword evidence="3" id="KW-1185">Reference proteome</keyword>
<dbReference type="SUPFAM" id="SSF51726">
    <property type="entry name" value="UROD/MetE-like"/>
    <property type="match status" value="1"/>
</dbReference>
<dbReference type="PANTHER" id="PTHR47099">
    <property type="entry name" value="METHYLCOBAMIDE:COM METHYLTRANSFERASE MTBA"/>
    <property type="match status" value="1"/>
</dbReference>
<comment type="caution">
    <text evidence="2">The sequence shown here is derived from an EMBL/GenBank/DDBJ whole genome shotgun (WGS) entry which is preliminary data.</text>
</comment>
<reference evidence="2" key="2">
    <citation type="submission" date="2020-10" db="EMBL/GenBank/DDBJ databases">
        <title>Comparative genomics of the Acetobacterium genus.</title>
        <authorList>
            <person name="Marshall C."/>
            <person name="May H."/>
            <person name="Norman S."/>
        </authorList>
    </citation>
    <scope>NUCLEOTIDE SEQUENCE</scope>
    <source>
        <strain evidence="2">DER-2019</strain>
    </source>
</reference>
<dbReference type="InterPro" id="IPR038071">
    <property type="entry name" value="UROD/MetE-like_sf"/>
</dbReference>
<dbReference type="InterPro" id="IPR000257">
    <property type="entry name" value="Uroporphyrinogen_deCOase"/>
</dbReference>
<dbReference type="EMBL" id="WJBD01000039">
    <property type="protein sequence ID" value="MBC3889997.1"/>
    <property type="molecule type" value="Genomic_DNA"/>
</dbReference>
<accession>A0A923HYK3</accession>
<sequence>MSKITERENFYRMVNKEQPDFVPHQPSLLQMVLPRAIEDRAPGFGTGYDWFGVHWTEDPEMPMMPVATANMPVVLEDICDWHEVIKWPDLSAIDWEACAKEDVPEKDPTKILCAMLISGPFERLHDLMGFENALCSLMTDPDECEAFFAKLCDFKIDQLKYLKKYYDIDMVHFQDDWGSQKDLFFNPQIWRDLIKPHVTRVINAAHELDILFDMHSCGKIDRIVDEIIEMGVDVLDPIQPINDLQRWNNDYHGKLIFMGALDAQNVIDSPSSSEEDIKVEVHQKTDLFATNGYYIPFAVALSPRVMEALDESFIYGRTFYSDKYAEDVSLFIAQNKLKTNTVSEPSLVPGMDLNIN</sequence>
<dbReference type="RefSeq" id="WP_148568628.1">
    <property type="nucleotide sequence ID" value="NZ_RXYA01000028.1"/>
</dbReference>
<dbReference type="InterPro" id="IPR052024">
    <property type="entry name" value="Methanogen_methyltrans"/>
</dbReference>
<evidence type="ECO:0000259" key="1">
    <source>
        <dbReference type="Pfam" id="PF01208"/>
    </source>
</evidence>
<feature type="domain" description="Uroporphyrinogen decarboxylase (URO-D)" evidence="1">
    <location>
        <begin position="111"/>
        <end position="286"/>
    </location>
</feature>
<dbReference type="Pfam" id="PF01208">
    <property type="entry name" value="URO-D"/>
    <property type="match status" value="1"/>
</dbReference>
<name>A0A923HYK3_9FIRM</name>